<sequence>MAAALADVTIKFYRNDRNGKWAIVATGKTIGTGAITLPLDRTGDLSRTDVHLIVDVIRREVQSWLPWE</sequence>
<reference evidence="1" key="2">
    <citation type="submission" date="2015-07" db="EMBL/GenBank/DDBJ databases">
        <title>Plasmids, circular viruses and viroids from rat gut.</title>
        <authorList>
            <person name="Jorgensen T.J."/>
            <person name="Hansen M.A."/>
            <person name="Xu Z."/>
            <person name="Tabak M.A."/>
            <person name="Sorensen S.J."/>
            <person name="Hansen L.H."/>
        </authorList>
    </citation>
    <scope>NUCLEOTIDE SEQUENCE</scope>
    <source>
        <strain evidence="1">RGFK1456</strain>
    </source>
</reference>
<evidence type="ECO:0000313" key="1">
    <source>
        <dbReference type="EMBL" id="CRY97268.1"/>
    </source>
</evidence>
<proteinExistence type="predicted"/>
<dbReference type="AlphaFoldDB" id="A0A0H5Q5V3"/>
<organism evidence="1">
    <name type="scientific">uncultured prokaryote</name>
    <dbReference type="NCBI Taxonomy" id="198431"/>
    <lineage>
        <taxon>unclassified sequences</taxon>
        <taxon>environmental samples</taxon>
    </lineage>
</organism>
<accession>A0A0H5Q5V3</accession>
<reference evidence="1" key="1">
    <citation type="submission" date="2015-06" db="EMBL/GenBank/DDBJ databases">
        <authorList>
            <person name="Joergensen T."/>
        </authorList>
    </citation>
    <scope>NUCLEOTIDE SEQUENCE</scope>
    <source>
        <strain evidence="1">RGFK1456</strain>
    </source>
</reference>
<protein>
    <submittedName>
        <fullName evidence="1">Uncharacterized protein</fullName>
    </submittedName>
</protein>
<dbReference type="EMBL" id="LN853997">
    <property type="protein sequence ID" value="CRY97268.1"/>
    <property type="molecule type" value="Genomic_DNA"/>
</dbReference>
<name>A0A0H5Q5V3_9ZZZZ</name>